<dbReference type="EMBL" id="DAARTQ010000017">
    <property type="protein sequence ID" value="HAE3895006.1"/>
    <property type="molecule type" value="Genomic_DNA"/>
</dbReference>
<evidence type="ECO:0000256" key="1">
    <source>
        <dbReference type="SAM" id="Phobius"/>
    </source>
</evidence>
<protein>
    <submittedName>
        <fullName evidence="2">Uncharacterized protein</fullName>
    </submittedName>
</protein>
<feature type="transmembrane region" description="Helical" evidence="1">
    <location>
        <begin position="12"/>
        <end position="33"/>
    </location>
</feature>
<evidence type="ECO:0000313" key="2">
    <source>
        <dbReference type="EMBL" id="HAE3895006.1"/>
    </source>
</evidence>
<keyword evidence="1" id="KW-0812">Transmembrane</keyword>
<proteinExistence type="predicted"/>
<keyword evidence="1" id="KW-0472">Membrane</keyword>
<dbReference type="AlphaFoldDB" id="A0A730KZ47"/>
<reference evidence="2" key="1">
    <citation type="journal article" date="2018" name="Genome Biol.">
        <title>SKESA: strategic k-mer extension for scrupulous assemblies.</title>
        <authorList>
            <person name="Souvorov A."/>
            <person name="Agarwala R."/>
            <person name="Lipman D.J."/>
        </authorList>
    </citation>
    <scope>NUCLEOTIDE SEQUENCE</scope>
    <source>
        <strain evidence="2">Salmonella enterica</strain>
    </source>
</reference>
<accession>A0A730KZ47</accession>
<sequence>MNNPLSNLQLDVWYKVLIVICTIVFLSTAGGLLPKLPTSSALLISLGGIFFCCGEWKNHPRYTVVEYVMGQQFLGTGFKRAFSITGTILCLIGAYLLYKGIMPLL</sequence>
<name>A0A730KZ47_SALET</name>
<reference evidence="2" key="2">
    <citation type="submission" date="2018-07" db="EMBL/GenBank/DDBJ databases">
        <authorList>
            <consortium name="NCBI Pathogen Detection Project"/>
        </authorList>
    </citation>
    <scope>NUCLEOTIDE SEQUENCE</scope>
    <source>
        <strain evidence="2">Salmonella enterica</strain>
    </source>
</reference>
<keyword evidence="1" id="KW-1133">Transmembrane helix</keyword>
<comment type="caution">
    <text evidence="2">The sequence shown here is derived from an EMBL/GenBank/DDBJ whole genome shotgun (WGS) entry which is preliminary data.</text>
</comment>
<organism evidence="2">
    <name type="scientific">Salmonella enterica subsp. enterica serovar Heidelberg</name>
    <dbReference type="NCBI Taxonomy" id="611"/>
    <lineage>
        <taxon>Bacteria</taxon>
        <taxon>Pseudomonadati</taxon>
        <taxon>Pseudomonadota</taxon>
        <taxon>Gammaproteobacteria</taxon>
        <taxon>Enterobacterales</taxon>
        <taxon>Enterobacteriaceae</taxon>
        <taxon>Salmonella</taxon>
    </lineage>
</organism>
<feature type="transmembrane region" description="Helical" evidence="1">
    <location>
        <begin position="77"/>
        <end position="98"/>
    </location>
</feature>
<gene>
    <name evidence="2" type="ORF">G4B05_002935</name>
</gene>